<dbReference type="EMBL" id="SDJQ01000016">
    <property type="protein sequence ID" value="RXR32896.1"/>
    <property type="molecule type" value="Genomic_DNA"/>
</dbReference>
<evidence type="ECO:0000313" key="4">
    <source>
        <dbReference type="Proteomes" id="UP000290517"/>
    </source>
</evidence>
<dbReference type="OrthoDB" id="5142850at2"/>
<evidence type="ECO:0000313" key="1">
    <source>
        <dbReference type="EMBL" id="RXR23626.1"/>
    </source>
</evidence>
<protein>
    <submittedName>
        <fullName evidence="2">Uncharacterized protein</fullName>
    </submittedName>
</protein>
<dbReference type="Proteomes" id="UP000289805">
    <property type="component" value="Unassembled WGS sequence"/>
</dbReference>
<comment type="caution">
    <text evidence="2">The sequence shown here is derived from an EMBL/GenBank/DDBJ whole genome shotgun (WGS) entry which is preliminary data.</text>
</comment>
<name>A0A4V1N4P6_9CELL</name>
<evidence type="ECO:0000313" key="2">
    <source>
        <dbReference type="EMBL" id="RXR32896.1"/>
    </source>
</evidence>
<dbReference type="RefSeq" id="WP_030152064.1">
    <property type="nucleotide sequence ID" value="NZ_JOFV01000011.1"/>
</dbReference>
<organism evidence="2 3">
    <name type="scientific">Oerskovia turbata</name>
    <dbReference type="NCBI Taxonomy" id="1713"/>
    <lineage>
        <taxon>Bacteria</taxon>
        <taxon>Bacillati</taxon>
        <taxon>Actinomycetota</taxon>
        <taxon>Actinomycetes</taxon>
        <taxon>Micrococcales</taxon>
        <taxon>Cellulomonadaceae</taxon>
        <taxon>Oerskovia</taxon>
    </lineage>
</organism>
<evidence type="ECO:0000313" key="3">
    <source>
        <dbReference type="Proteomes" id="UP000289805"/>
    </source>
</evidence>
<gene>
    <name evidence="1" type="ORF">EQW73_14990</name>
    <name evidence="2" type="ORF">EQW78_12970</name>
</gene>
<dbReference type="AlphaFoldDB" id="A0A4V1N4P6"/>
<proteinExistence type="predicted"/>
<accession>A0A4V1N4P6</accession>
<dbReference type="Proteomes" id="UP000290517">
    <property type="component" value="Unassembled WGS sequence"/>
</dbReference>
<reference evidence="3 4" key="1">
    <citation type="submission" date="2019-01" db="EMBL/GenBank/DDBJ databases">
        <title>Oerskovia turbata Genome sequencing and assembly.</title>
        <authorList>
            <person name="Dou T."/>
        </authorList>
    </citation>
    <scope>NUCLEOTIDE SEQUENCE [LARGE SCALE GENOMIC DNA]</scope>
    <source>
        <strain evidence="2 3">JCM12123</strain>
        <strain evidence="1 4">JCM3160</strain>
    </source>
</reference>
<dbReference type="EMBL" id="SDJR01000010">
    <property type="protein sequence ID" value="RXR23626.1"/>
    <property type="molecule type" value="Genomic_DNA"/>
</dbReference>
<keyword evidence="4" id="KW-1185">Reference proteome</keyword>
<sequence>MTTSAPWDDTTWAAWAVGLVEPLIDPYDRVADLEAMREQARGQRLRAVTLLAGTLTDLLDSLPDEDPWRHVNPATFGTYRDGLDLVPTEATEIREDIGLAALARPLGREGAKLMSDAQHGWENVAHRASELDDPVPVLARVVSWASWRRRVYVGEDTYPVLVVFSWLRRAALVAAGRQIDDAESHERTRTSARIVDDLV</sequence>